<dbReference type="Pfam" id="PF00069">
    <property type="entry name" value="Pkinase"/>
    <property type="match status" value="1"/>
</dbReference>
<feature type="domain" description="Protein kinase" evidence="6">
    <location>
        <begin position="18"/>
        <end position="290"/>
    </location>
</feature>
<keyword evidence="2" id="KW-0547">Nucleotide-binding</keyword>
<name>A0A4P2QPQ7_SORCE</name>
<sequence length="396" mass="43205">MSSDTALQRVGTTIRNKWTLERLLGAGGMAAVYVGVHRIGRRDALKILHPQAARSKEICDRFEREAQAANRFRHPGAVEIRDIDVAEDGAPFLVMELLEGESLAERERRLGGLPLAEVLGFAAQVLDTLGAAHAQGIIHRDIKPPNLYVVREDPASTPAPAGGPRIKVLDFGLARIRQDSSLQGELTRMGLVLGTTPYMPPEQAKGRDIDARADLFAVGATMFRLIAGRHVHEASTDFDLLLKMGREPAPPLAQRAPYAPRDVCLVVDRALAFDRDQRYPDARRMLEDVLALLRREPPPYASRFAHALDPDAITLHGQRSPAAPDDENGPTTVPVGPASSPTVIDSIAVEWSDEPPMSGGSITTEWERPASANEESIAVEWSDEPPDAPASHRARR</sequence>
<dbReference type="SMART" id="SM00220">
    <property type="entry name" value="S_TKc"/>
    <property type="match status" value="1"/>
</dbReference>
<reference evidence="7 8" key="1">
    <citation type="submission" date="2015-09" db="EMBL/GenBank/DDBJ databases">
        <title>Sorangium comparison.</title>
        <authorList>
            <person name="Zaburannyi N."/>
            <person name="Bunk B."/>
            <person name="Overmann J."/>
            <person name="Mueller R."/>
        </authorList>
    </citation>
    <scope>NUCLEOTIDE SEQUENCE [LARGE SCALE GENOMIC DNA]</scope>
    <source>
        <strain evidence="7 8">So ce836</strain>
    </source>
</reference>
<dbReference type="Proteomes" id="UP000295497">
    <property type="component" value="Chromosome"/>
</dbReference>
<dbReference type="CDD" id="cd14014">
    <property type="entry name" value="STKc_PknB_like"/>
    <property type="match status" value="1"/>
</dbReference>
<dbReference type="AlphaFoldDB" id="A0A4P2QPQ7"/>
<keyword evidence="3" id="KW-0418">Kinase</keyword>
<evidence type="ECO:0000313" key="7">
    <source>
        <dbReference type="EMBL" id="AUX31493.1"/>
    </source>
</evidence>
<dbReference type="InterPro" id="IPR008271">
    <property type="entry name" value="Ser/Thr_kinase_AS"/>
</dbReference>
<keyword evidence="1" id="KW-0808">Transferase</keyword>
<dbReference type="InterPro" id="IPR011009">
    <property type="entry name" value="Kinase-like_dom_sf"/>
</dbReference>
<feature type="region of interest" description="Disordered" evidence="5">
    <location>
        <begin position="315"/>
        <end position="396"/>
    </location>
</feature>
<evidence type="ECO:0000259" key="6">
    <source>
        <dbReference type="PROSITE" id="PS50011"/>
    </source>
</evidence>
<organism evidence="7 8">
    <name type="scientific">Sorangium cellulosum</name>
    <name type="common">Polyangium cellulosum</name>
    <dbReference type="NCBI Taxonomy" id="56"/>
    <lineage>
        <taxon>Bacteria</taxon>
        <taxon>Pseudomonadati</taxon>
        <taxon>Myxococcota</taxon>
        <taxon>Polyangia</taxon>
        <taxon>Polyangiales</taxon>
        <taxon>Polyangiaceae</taxon>
        <taxon>Sorangium</taxon>
    </lineage>
</organism>
<dbReference type="RefSeq" id="WP_165374025.1">
    <property type="nucleotide sequence ID" value="NZ_CP012672.1"/>
</dbReference>
<dbReference type="GO" id="GO:0004674">
    <property type="term" value="F:protein serine/threonine kinase activity"/>
    <property type="evidence" value="ECO:0007669"/>
    <property type="project" value="TreeGrafter"/>
</dbReference>
<evidence type="ECO:0000256" key="5">
    <source>
        <dbReference type="SAM" id="MobiDB-lite"/>
    </source>
</evidence>
<dbReference type="Gene3D" id="3.30.200.20">
    <property type="entry name" value="Phosphorylase Kinase, domain 1"/>
    <property type="match status" value="1"/>
</dbReference>
<evidence type="ECO:0000313" key="8">
    <source>
        <dbReference type="Proteomes" id="UP000295497"/>
    </source>
</evidence>
<protein>
    <recommendedName>
        <fullName evidence="6">Protein kinase domain-containing protein</fullName>
    </recommendedName>
</protein>
<gene>
    <name evidence="7" type="ORF">SOCE836_036240</name>
</gene>
<evidence type="ECO:0000256" key="1">
    <source>
        <dbReference type="ARBA" id="ARBA00022679"/>
    </source>
</evidence>
<keyword evidence="4" id="KW-0067">ATP-binding</keyword>
<evidence type="ECO:0000256" key="3">
    <source>
        <dbReference type="ARBA" id="ARBA00022777"/>
    </source>
</evidence>
<dbReference type="GO" id="GO:0005524">
    <property type="term" value="F:ATP binding"/>
    <property type="evidence" value="ECO:0007669"/>
    <property type="project" value="UniProtKB-KW"/>
</dbReference>
<dbReference type="SUPFAM" id="SSF56112">
    <property type="entry name" value="Protein kinase-like (PK-like)"/>
    <property type="match status" value="1"/>
</dbReference>
<accession>A0A4P2QPQ7</accession>
<dbReference type="Gene3D" id="1.10.510.10">
    <property type="entry name" value="Transferase(Phosphotransferase) domain 1"/>
    <property type="match status" value="1"/>
</dbReference>
<dbReference type="PANTHER" id="PTHR43289:SF34">
    <property type="entry name" value="SERINE_THREONINE-PROTEIN KINASE YBDM-RELATED"/>
    <property type="match status" value="1"/>
</dbReference>
<proteinExistence type="predicted"/>
<dbReference type="EMBL" id="CP012672">
    <property type="protein sequence ID" value="AUX31493.1"/>
    <property type="molecule type" value="Genomic_DNA"/>
</dbReference>
<dbReference type="PROSITE" id="PS00108">
    <property type="entry name" value="PROTEIN_KINASE_ST"/>
    <property type="match status" value="1"/>
</dbReference>
<dbReference type="PANTHER" id="PTHR43289">
    <property type="entry name" value="MITOGEN-ACTIVATED PROTEIN KINASE KINASE KINASE 20-RELATED"/>
    <property type="match status" value="1"/>
</dbReference>
<dbReference type="InterPro" id="IPR000719">
    <property type="entry name" value="Prot_kinase_dom"/>
</dbReference>
<evidence type="ECO:0000256" key="2">
    <source>
        <dbReference type="ARBA" id="ARBA00022741"/>
    </source>
</evidence>
<evidence type="ECO:0000256" key="4">
    <source>
        <dbReference type="ARBA" id="ARBA00022840"/>
    </source>
</evidence>
<dbReference type="PROSITE" id="PS50011">
    <property type="entry name" value="PROTEIN_KINASE_DOM"/>
    <property type="match status" value="1"/>
</dbReference>